<evidence type="ECO:0008006" key="4">
    <source>
        <dbReference type="Google" id="ProtNLM"/>
    </source>
</evidence>
<evidence type="ECO:0000256" key="1">
    <source>
        <dbReference type="SAM" id="Phobius"/>
    </source>
</evidence>
<protein>
    <recommendedName>
        <fullName evidence="4">Lipoprotein</fullName>
    </recommendedName>
</protein>
<dbReference type="KEGG" id="sdr:SCD_n03042"/>
<feature type="transmembrane region" description="Helical" evidence="1">
    <location>
        <begin position="135"/>
        <end position="156"/>
    </location>
</feature>
<accession>S6AKC0</accession>
<evidence type="ECO:0000313" key="3">
    <source>
        <dbReference type="Proteomes" id="UP000015559"/>
    </source>
</evidence>
<dbReference type="RefSeq" id="WP_009207760.1">
    <property type="nucleotide sequence ID" value="NC_022358.1"/>
</dbReference>
<keyword evidence="1" id="KW-1133">Transmembrane helix</keyword>
<reference evidence="2 3" key="1">
    <citation type="journal article" date="2012" name="Appl. Environ. Microbiol.">
        <title>Draft genome sequence of a psychrotolerant sulfur-oxidizing bacterium, Sulfuricella denitrificans skB26, and proteomic insights into cold adaptation.</title>
        <authorList>
            <person name="Watanabe T."/>
            <person name="Kojima H."/>
            <person name="Fukui M."/>
        </authorList>
    </citation>
    <scope>NUCLEOTIDE SEQUENCE [LARGE SCALE GENOMIC DNA]</scope>
    <source>
        <strain evidence="3">skB26</strain>
        <plasmid evidence="2 3">pSCD</plasmid>
    </source>
</reference>
<name>S6AKC0_SULDS</name>
<dbReference type="EMBL" id="AP013067">
    <property type="protein sequence ID" value="BAN36841.1"/>
    <property type="molecule type" value="Genomic_DNA"/>
</dbReference>
<feature type="transmembrane region" description="Helical" evidence="1">
    <location>
        <begin position="163"/>
        <end position="183"/>
    </location>
</feature>
<evidence type="ECO:0000313" key="2">
    <source>
        <dbReference type="EMBL" id="BAN36841.1"/>
    </source>
</evidence>
<dbReference type="HOGENOM" id="CLU_813601_0_0_4"/>
<sequence length="341" mass="38115">MFTRKFILAAFLVLLGGCDKQSDFYYKKQKIDTDWSRPDVSRLVMRMRECNKWTPDKIEAEMQVMHEQLCEEAQADLIEIATAARICDGNETSPCREVESQLTQFRGDSLQKFENNGVGLSQRFEVFDIYRNRHWLLSSLFVASVGALLAAGLAIACNSLASIGAVLSVVVVASACLLIIRILPVTSGSLFLDTVATRSVYMALLEGVILYFVGAVVGFSTGSLWKNKKQELQVINMQYIAMIPGFAQVASILDRFPIEEFEQYVKERYFKAPEIPSLPEYNNVAEATEISEGDRSLDVDADTENTVPEKTNKVTLPDTNIMSGDSNVDAVIEKISQRFKQ</sequence>
<dbReference type="AlphaFoldDB" id="S6AKC0"/>
<geneLocation type="plasmid" evidence="2 3">
    <name>pSCD</name>
</geneLocation>
<feature type="transmembrane region" description="Helical" evidence="1">
    <location>
        <begin position="203"/>
        <end position="225"/>
    </location>
</feature>
<gene>
    <name evidence="2" type="ORF">SCD_n03042</name>
</gene>
<keyword evidence="1" id="KW-0812">Transmembrane</keyword>
<keyword evidence="1" id="KW-0472">Membrane</keyword>
<keyword evidence="3" id="KW-1185">Reference proteome</keyword>
<dbReference type="PROSITE" id="PS51257">
    <property type="entry name" value="PROKAR_LIPOPROTEIN"/>
    <property type="match status" value="1"/>
</dbReference>
<proteinExistence type="predicted"/>
<dbReference type="Proteomes" id="UP000015559">
    <property type="component" value="Plasmid pSCD"/>
</dbReference>
<keyword evidence="2" id="KW-0614">Plasmid</keyword>
<organism evidence="2 3">
    <name type="scientific">Sulfuricella denitrificans (strain DSM 22764 / NBRC 105220 / skB26)</name>
    <dbReference type="NCBI Taxonomy" id="1163617"/>
    <lineage>
        <taxon>Bacteria</taxon>
        <taxon>Pseudomonadati</taxon>
        <taxon>Pseudomonadota</taxon>
        <taxon>Betaproteobacteria</taxon>
        <taxon>Nitrosomonadales</taxon>
        <taxon>Sulfuricellaceae</taxon>
        <taxon>Sulfuricella</taxon>
    </lineage>
</organism>